<accession>S9Q9W6</accession>
<dbReference type="PANTHER" id="PTHR43833">
    <property type="entry name" value="POTASSIUM CHANNEL PROTEIN 2-RELATED-RELATED"/>
    <property type="match status" value="1"/>
</dbReference>
<protein>
    <submittedName>
        <fullName evidence="2">Potassium uptake protein, integral membrane component, KtrA</fullName>
    </submittedName>
</protein>
<evidence type="ECO:0000313" key="2">
    <source>
        <dbReference type="EMBL" id="EPX78146.1"/>
    </source>
</evidence>
<sequence length="220" mass="23633">MARANPSYAVIGLGAFGSTVALELARFGNHVLGVDSDETRVARFAEDLPATAILDATDETALREAGIDRYGVALVAIGSDLQSSILATMNLRVLGLDQIWCKAGDKTHHRILSKLGADRVIQPEQEIGRHIAQMLNNPMVKDYVSLGNGYSVVNMLVPERLGGETTEALGLEEWPDLRLLGAMRGTEFIDCHAAAPALKEGDKLIVLGRRGDLRAFGDGL</sequence>
<dbReference type="AlphaFoldDB" id="S9Q9W6"/>
<dbReference type="Gene3D" id="3.40.50.720">
    <property type="entry name" value="NAD(P)-binding Rossmann-like Domain"/>
    <property type="match status" value="1"/>
</dbReference>
<dbReference type="Proteomes" id="UP000015347">
    <property type="component" value="Unassembled WGS sequence"/>
</dbReference>
<evidence type="ECO:0000259" key="1">
    <source>
        <dbReference type="Pfam" id="PF02254"/>
    </source>
</evidence>
<feature type="domain" description="RCK N-terminal" evidence="1">
    <location>
        <begin position="8"/>
        <end position="123"/>
    </location>
</feature>
<evidence type="ECO:0000313" key="3">
    <source>
        <dbReference type="Proteomes" id="UP000015347"/>
    </source>
</evidence>
<dbReference type="InterPro" id="IPR036291">
    <property type="entry name" value="NAD(P)-bd_dom_sf"/>
</dbReference>
<dbReference type="EMBL" id="APVH01000041">
    <property type="protein sequence ID" value="EPX78146.1"/>
    <property type="molecule type" value="Genomic_DNA"/>
</dbReference>
<dbReference type="InterPro" id="IPR003148">
    <property type="entry name" value="RCK_N"/>
</dbReference>
<dbReference type="GO" id="GO:0006813">
    <property type="term" value="P:potassium ion transport"/>
    <property type="evidence" value="ECO:0007669"/>
    <property type="project" value="InterPro"/>
</dbReference>
<comment type="caution">
    <text evidence="2">The sequence shown here is derived from an EMBL/GenBank/DDBJ whole genome shotgun (WGS) entry which is preliminary data.</text>
</comment>
<dbReference type="eggNOG" id="COG0569">
    <property type="taxonomic scope" value="Bacteria"/>
</dbReference>
<dbReference type="SUPFAM" id="SSF51735">
    <property type="entry name" value="NAD(P)-binding Rossmann-fold domains"/>
    <property type="match status" value="1"/>
</dbReference>
<dbReference type="HOGENOM" id="CLU_046525_3_2_5"/>
<gene>
    <name evidence="2" type="ORF">Salmuc_04493</name>
</gene>
<dbReference type="Pfam" id="PF02254">
    <property type="entry name" value="TrkA_N"/>
    <property type="match status" value="1"/>
</dbReference>
<organism evidence="2 3">
    <name type="scientific">Salipiger mucosus DSM 16094</name>
    <dbReference type="NCBI Taxonomy" id="1123237"/>
    <lineage>
        <taxon>Bacteria</taxon>
        <taxon>Pseudomonadati</taxon>
        <taxon>Pseudomonadota</taxon>
        <taxon>Alphaproteobacteria</taxon>
        <taxon>Rhodobacterales</taxon>
        <taxon>Roseobacteraceae</taxon>
        <taxon>Salipiger</taxon>
    </lineage>
</organism>
<name>S9Q9W6_9RHOB</name>
<reference evidence="3" key="1">
    <citation type="journal article" date="2014" name="Stand. Genomic Sci.">
        <title>Genome sequence of the exopolysaccharide-producing Salipiger mucosus type strain (DSM 16094(T)), a moderately halophilic member of the Roseobacter clade.</title>
        <authorList>
            <person name="Riedel T."/>
            <person name="Spring S."/>
            <person name="Fiebig A."/>
            <person name="Petersen J."/>
            <person name="Kyrpides N.C."/>
            <person name="Goker M."/>
            <person name="Klenk H.P."/>
        </authorList>
    </citation>
    <scope>NUCLEOTIDE SEQUENCE [LARGE SCALE GENOMIC DNA]</scope>
    <source>
        <strain evidence="3">DSM 16094</strain>
    </source>
</reference>
<dbReference type="InterPro" id="IPR050721">
    <property type="entry name" value="Trk_Ktr_HKT_K-transport"/>
</dbReference>
<dbReference type="PANTHER" id="PTHR43833:SF7">
    <property type="entry name" value="KTR SYSTEM POTASSIUM UPTAKE PROTEIN C"/>
    <property type="match status" value="1"/>
</dbReference>
<dbReference type="RefSeq" id="WP_020042310.1">
    <property type="nucleotide sequence ID" value="NZ_KE557280.1"/>
</dbReference>
<proteinExistence type="predicted"/>
<dbReference type="STRING" id="1123237.Salmuc_04493"/>
<dbReference type="InterPro" id="IPR036721">
    <property type="entry name" value="RCK_C_sf"/>
</dbReference>
<dbReference type="SUPFAM" id="SSF116726">
    <property type="entry name" value="TrkA C-terminal domain-like"/>
    <property type="match status" value="1"/>
</dbReference>
<keyword evidence="3" id="KW-1185">Reference proteome</keyword>
<dbReference type="Gene3D" id="3.30.70.1450">
    <property type="entry name" value="Regulator of K+ conductance, C-terminal domain"/>
    <property type="match status" value="1"/>
</dbReference>